<evidence type="ECO:0000259" key="19">
    <source>
        <dbReference type="SMART" id="SM00294"/>
    </source>
</evidence>
<feature type="region of interest" description="Disordered" evidence="16">
    <location>
        <begin position="27"/>
        <end position="51"/>
    </location>
</feature>
<dbReference type="GO" id="GO:0009986">
    <property type="term" value="C:cell surface"/>
    <property type="evidence" value="ECO:0007669"/>
    <property type="project" value="TreeGrafter"/>
</dbReference>
<dbReference type="InterPro" id="IPR001050">
    <property type="entry name" value="Syndecan"/>
</dbReference>
<dbReference type="SMART" id="SM00294">
    <property type="entry name" value="4.1m"/>
    <property type="match status" value="1"/>
</dbReference>
<dbReference type="PROSITE" id="PS00964">
    <property type="entry name" value="SYNDECAN"/>
    <property type="match status" value="1"/>
</dbReference>
<name>A0A6P9CXR4_PANGU</name>
<evidence type="ECO:0000256" key="11">
    <source>
        <dbReference type="ARBA" id="ARBA00023180"/>
    </source>
</evidence>
<feature type="transmembrane region" description="Helical" evidence="17">
    <location>
        <begin position="269"/>
        <end position="293"/>
    </location>
</feature>
<dbReference type="GO" id="GO:0016020">
    <property type="term" value="C:membrane"/>
    <property type="evidence" value="ECO:0007669"/>
    <property type="project" value="UniProtKB-SubCell"/>
</dbReference>
<evidence type="ECO:0000256" key="8">
    <source>
        <dbReference type="ARBA" id="ARBA00022974"/>
    </source>
</evidence>
<evidence type="ECO:0000256" key="9">
    <source>
        <dbReference type="ARBA" id="ARBA00022989"/>
    </source>
</evidence>
<dbReference type="InParanoid" id="A0A6P9CXR4"/>
<reference evidence="21" key="1">
    <citation type="submission" date="2025-08" db="UniProtKB">
        <authorList>
            <consortium name="RefSeq"/>
        </authorList>
    </citation>
    <scope>IDENTIFICATION</scope>
    <source>
        <tissue evidence="21">Blood</tissue>
    </source>
</reference>
<keyword evidence="10 17" id="KW-0472">Membrane</keyword>
<keyword evidence="12 15" id="KW-0357">Heparan sulfate</keyword>
<dbReference type="AlphaFoldDB" id="A0A6P9CXR4"/>
<evidence type="ECO:0000256" key="15">
    <source>
        <dbReference type="RuleBase" id="RU000649"/>
    </source>
</evidence>
<feature type="compositionally biased region" description="Acidic residues" evidence="16">
    <location>
        <begin position="31"/>
        <end position="42"/>
    </location>
</feature>
<protein>
    <recommendedName>
        <fullName evidence="15">Syndecan</fullName>
    </recommendedName>
</protein>
<gene>
    <name evidence="21" type="primary">SDC1</name>
</gene>
<keyword evidence="11 15" id="KW-0325">Glycoprotein</keyword>
<dbReference type="RefSeq" id="XP_034288062.1">
    <property type="nucleotide sequence ID" value="XM_034432171.2"/>
</dbReference>
<dbReference type="GO" id="GO:0016477">
    <property type="term" value="P:cell migration"/>
    <property type="evidence" value="ECO:0007669"/>
    <property type="project" value="TreeGrafter"/>
</dbReference>
<keyword evidence="6 15" id="KW-0812">Transmembrane</keyword>
<dbReference type="InterPro" id="IPR027789">
    <property type="entry name" value="Syndecan/Neurexin_dom"/>
</dbReference>
<dbReference type="Proteomes" id="UP001652622">
    <property type="component" value="Unplaced"/>
</dbReference>
<feature type="chain" id="PRO_5028119032" description="Syndecan" evidence="18">
    <location>
        <begin position="22"/>
        <end position="326"/>
    </location>
</feature>
<evidence type="ECO:0000256" key="14">
    <source>
        <dbReference type="ARBA" id="ARBA00046939"/>
    </source>
</evidence>
<comment type="subcellular location">
    <subcellularLocation>
        <location evidence="1 15">Membrane</location>
        <topology evidence="1 15">Single-pass type I membrane protein</topology>
    </subcellularLocation>
    <subcellularLocation>
        <location evidence="2">Secreted</location>
        <location evidence="2">Extracellular exosome</location>
    </subcellularLocation>
</comment>
<dbReference type="GeneID" id="117674268"/>
<keyword evidence="4" id="KW-0964">Secreted</keyword>
<dbReference type="KEGG" id="pgut:117674268"/>
<dbReference type="InterPro" id="IPR003585">
    <property type="entry name" value="Neurexin-like"/>
</dbReference>
<accession>A0A6P9CXR4</accession>
<evidence type="ECO:0000256" key="12">
    <source>
        <dbReference type="ARBA" id="ARBA00023207"/>
    </source>
</evidence>
<comment type="function">
    <text evidence="13">Cell surface proteoglycan that contains both heparan sulfate and chondroitin sulfate and that links the cytoskeleton to the interstitial matrix. Regulates exosome biogenesis in concert with SDCBP and PDCD6IP. Able to induce its own expression in dental mesenchymal cells and also in the neighboring dental epithelial cells via an MSX1-mediated pathway.</text>
</comment>
<feature type="signal peptide" evidence="18">
    <location>
        <begin position="1"/>
        <end position="21"/>
    </location>
</feature>
<keyword evidence="5" id="KW-0597">Phosphoprotein</keyword>
<sequence>MRVSVIAGLSVLVFCFQAVFAQPMDISLPPEDQDSSGDDDDSFSGLSSGVGSPIEDEVIAYNVPLQESTNTSLMPEVSTSLRDTQTKVQVTDSPTEDYSTAPVSTASIPGFPDIALVSKEPPVTLEDFDSIMEPDTTKPAVLTTSIPVAHHVSTARITTSRAASTVKFIDIQDESNIDETHSLGIVPESERNLNSAVPTIVSSTALIDNSPLPENGIFQENGSGDLGDFIFSTHEENQMNAKDVETENRMADTEAKDAKSEGLMDRKEVLGGVIAGGLVGLLFAGFLVAFMLYRMKKKDEGSYSLDEPKQSNGGYQKPHKQEEFYA</sequence>
<evidence type="ECO:0000256" key="2">
    <source>
        <dbReference type="ARBA" id="ARBA00004550"/>
    </source>
</evidence>
<evidence type="ECO:0000256" key="13">
    <source>
        <dbReference type="ARBA" id="ARBA00045247"/>
    </source>
</evidence>
<evidence type="ECO:0000256" key="17">
    <source>
        <dbReference type="SAM" id="Phobius"/>
    </source>
</evidence>
<evidence type="ECO:0000313" key="20">
    <source>
        <dbReference type="Proteomes" id="UP001652622"/>
    </source>
</evidence>
<evidence type="ECO:0000313" key="21">
    <source>
        <dbReference type="RefSeq" id="XP_034288062.1"/>
    </source>
</evidence>
<dbReference type="OrthoDB" id="10044468at2759"/>
<keyword evidence="8 15" id="KW-0654">Proteoglycan</keyword>
<evidence type="ECO:0000256" key="7">
    <source>
        <dbReference type="ARBA" id="ARBA00022729"/>
    </source>
</evidence>
<evidence type="ECO:0000256" key="10">
    <source>
        <dbReference type="ARBA" id="ARBA00023136"/>
    </source>
</evidence>
<dbReference type="Pfam" id="PF01034">
    <property type="entry name" value="Syndecan"/>
    <property type="match status" value="1"/>
</dbReference>
<evidence type="ECO:0000256" key="4">
    <source>
        <dbReference type="ARBA" id="ARBA00022525"/>
    </source>
</evidence>
<proteinExistence type="inferred from homology"/>
<keyword evidence="9 17" id="KW-1133">Transmembrane helix</keyword>
<feature type="region of interest" description="Disordered" evidence="16">
    <location>
        <begin position="70"/>
        <end position="103"/>
    </location>
</feature>
<dbReference type="CTD" id="6382"/>
<evidence type="ECO:0000256" key="3">
    <source>
        <dbReference type="ARBA" id="ARBA00005343"/>
    </source>
</evidence>
<evidence type="ECO:0000256" key="16">
    <source>
        <dbReference type="SAM" id="MobiDB-lite"/>
    </source>
</evidence>
<keyword evidence="7 18" id="KW-0732">Signal</keyword>
<evidence type="ECO:0000256" key="5">
    <source>
        <dbReference type="ARBA" id="ARBA00022553"/>
    </source>
</evidence>
<comment type="subunit">
    <text evidence="14">Interacts with CDCP1. Interacts (via C-terminus) with TIAM1 (via PDZ domain). Interacts with MDK.</text>
</comment>
<dbReference type="GO" id="GO:0005576">
    <property type="term" value="C:extracellular region"/>
    <property type="evidence" value="ECO:0007669"/>
    <property type="project" value="UniProtKB-SubCell"/>
</dbReference>
<evidence type="ECO:0000256" key="1">
    <source>
        <dbReference type="ARBA" id="ARBA00004479"/>
    </source>
</evidence>
<evidence type="ECO:0000256" key="6">
    <source>
        <dbReference type="ARBA" id="ARBA00022692"/>
    </source>
</evidence>
<dbReference type="PANTHER" id="PTHR10915">
    <property type="entry name" value="SYNDECAN"/>
    <property type="match status" value="1"/>
</dbReference>
<dbReference type="OMA" id="VFCFQAV"/>
<comment type="similarity">
    <text evidence="3 15">Belongs to the syndecan proteoglycan family.</text>
</comment>
<feature type="domain" description="Neurexin/syndecan/glycophorin C" evidence="19">
    <location>
        <begin position="292"/>
        <end position="310"/>
    </location>
</feature>
<dbReference type="PANTHER" id="PTHR10915:SF5">
    <property type="entry name" value="SYNDECAN-1"/>
    <property type="match status" value="1"/>
</dbReference>
<dbReference type="InterPro" id="IPR030479">
    <property type="entry name" value="Syndecan_CS"/>
</dbReference>
<feature type="region of interest" description="Disordered" evidence="16">
    <location>
        <begin position="301"/>
        <end position="326"/>
    </location>
</feature>
<organism evidence="20 21">
    <name type="scientific">Pantherophis guttatus</name>
    <name type="common">Corn snake</name>
    <name type="synonym">Elaphe guttata</name>
    <dbReference type="NCBI Taxonomy" id="94885"/>
    <lineage>
        <taxon>Eukaryota</taxon>
        <taxon>Metazoa</taxon>
        <taxon>Chordata</taxon>
        <taxon>Craniata</taxon>
        <taxon>Vertebrata</taxon>
        <taxon>Euteleostomi</taxon>
        <taxon>Lepidosauria</taxon>
        <taxon>Squamata</taxon>
        <taxon>Bifurcata</taxon>
        <taxon>Unidentata</taxon>
        <taxon>Episquamata</taxon>
        <taxon>Toxicofera</taxon>
        <taxon>Serpentes</taxon>
        <taxon>Colubroidea</taxon>
        <taxon>Colubridae</taxon>
        <taxon>Colubrinae</taxon>
        <taxon>Pantherophis</taxon>
    </lineage>
</organism>
<dbReference type="FunCoup" id="A0A6P9CXR4">
    <property type="interactions" value="70"/>
</dbReference>
<keyword evidence="20" id="KW-1185">Reference proteome</keyword>
<evidence type="ECO:0000256" key="18">
    <source>
        <dbReference type="SAM" id="SignalP"/>
    </source>
</evidence>